<evidence type="ECO:0000313" key="3">
    <source>
        <dbReference type="Proteomes" id="UP000198512"/>
    </source>
</evidence>
<comment type="caution">
    <text evidence="2">The sequence shown here is derived from an EMBL/GenBank/DDBJ whole genome shotgun (WGS) entry which is preliminary data.</text>
</comment>
<evidence type="ECO:0000256" key="1">
    <source>
        <dbReference type="ARBA" id="ARBA00038414"/>
    </source>
</evidence>
<comment type="similarity">
    <text evidence="1">Belongs to the HyuE racemase family.</text>
</comment>
<evidence type="ECO:0000313" key="2">
    <source>
        <dbReference type="EMBL" id="SEP90853.1"/>
    </source>
</evidence>
<dbReference type="Pfam" id="PF01177">
    <property type="entry name" value="Asp_Glu_race"/>
    <property type="match status" value="1"/>
</dbReference>
<accession>A0ABY1B4L3</accession>
<gene>
    <name evidence="2" type="ORF">SAMN05216600_102230</name>
</gene>
<organism evidence="2 3">
    <name type="scientific">Pseudomonas cuatrocienegasensis</name>
    <dbReference type="NCBI Taxonomy" id="543360"/>
    <lineage>
        <taxon>Bacteria</taxon>
        <taxon>Pseudomonadati</taxon>
        <taxon>Pseudomonadota</taxon>
        <taxon>Gammaproteobacteria</taxon>
        <taxon>Pseudomonadales</taxon>
        <taxon>Pseudomonadaceae</taxon>
        <taxon>Pseudomonas</taxon>
    </lineage>
</organism>
<dbReference type="EMBL" id="FOFP01000002">
    <property type="protein sequence ID" value="SEP90853.1"/>
    <property type="molecule type" value="Genomic_DNA"/>
</dbReference>
<reference evidence="2 3" key="1">
    <citation type="submission" date="2016-10" db="EMBL/GenBank/DDBJ databases">
        <authorList>
            <person name="Varghese N."/>
            <person name="Submissions S."/>
        </authorList>
    </citation>
    <scope>NUCLEOTIDE SEQUENCE [LARGE SCALE GENOMIC DNA]</scope>
    <source>
        <strain evidence="2 3">CIP 109853</strain>
    </source>
</reference>
<proteinExistence type="inferred from homology"/>
<dbReference type="Proteomes" id="UP000198512">
    <property type="component" value="Unassembled WGS sequence"/>
</dbReference>
<sequence length="234" mass="24564">MSAPETVRIALIHALEESVLPARKAFAESWPEAFCFDVLDTSLAIDLAHAGQLEPSMMTRFETLARYCLSHDGRAGKTQAILFTCSAFGPAIDALKASLPVPVLRPNEAAFDEALEHGDRIALLVTYGPSLDALRHELLAMGRARGRTISVVPILAEGALAALKAGDGERHDLLATQACRGLGAVDALVLGQFSLARAAAAVQTVVSVPVLTTPGCAIRSLRALLQSSAVCGSL</sequence>
<name>A0ABY1B4L3_9PSED</name>
<keyword evidence="3" id="KW-1185">Reference proteome</keyword>
<dbReference type="InterPro" id="IPR015942">
    <property type="entry name" value="Asp/Glu/hydantoin_racemase"/>
</dbReference>
<protein>
    <recommendedName>
        <fullName evidence="4">Asp/Glu/Hydantoin racemase</fullName>
    </recommendedName>
</protein>
<dbReference type="Gene3D" id="3.40.50.12500">
    <property type="match status" value="1"/>
</dbReference>
<evidence type="ECO:0008006" key="4">
    <source>
        <dbReference type="Google" id="ProtNLM"/>
    </source>
</evidence>
<dbReference type="InterPro" id="IPR053714">
    <property type="entry name" value="Iso_Racemase_Enz_sf"/>
</dbReference>
<dbReference type="RefSeq" id="WP_069516003.1">
    <property type="nucleotide sequence ID" value="NZ_FOFP01000002.1"/>
</dbReference>